<dbReference type="KEGG" id="ccz:CCALI_00127"/>
<dbReference type="CDD" id="cd02947">
    <property type="entry name" value="TRX_family"/>
    <property type="match status" value="1"/>
</dbReference>
<dbReference type="EMBL" id="HF951689">
    <property type="protein sequence ID" value="CCW33966.1"/>
    <property type="molecule type" value="Genomic_DNA"/>
</dbReference>
<evidence type="ECO:0000256" key="1">
    <source>
        <dbReference type="ARBA" id="ARBA00008987"/>
    </source>
</evidence>
<dbReference type="GO" id="GO:0005829">
    <property type="term" value="C:cytosol"/>
    <property type="evidence" value="ECO:0007669"/>
    <property type="project" value="TreeGrafter"/>
</dbReference>
<dbReference type="GO" id="GO:0045454">
    <property type="term" value="P:cell redox homeostasis"/>
    <property type="evidence" value="ECO:0007669"/>
    <property type="project" value="TreeGrafter"/>
</dbReference>
<dbReference type="InParanoid" id="S0ES53"/>
<dbReference type="NCBIfam" id="TIGR01068">
    <property type="entry name" value="thioredoxin"/>
    <property type="match status" value="1"/>
</dbReference>
<protein>
    <recommendedName>
        <fullName evidence="6 7">Thioredoxin</fullName>
    </recommendedName>
</protein>
<comment type="similarity">
    <text evidence="1 7">Belongs to the thioredoxin family.</text>
</comment>
<dbReference type="Pfam" id="PF00085">
    <property type="entry name" value="Thioredoxin"/>
    <property type="match status" value="1"/>
</dbReference>
<feature type="disulfide bond" description="Redox-active" evidence="9">
    <location>
        <begin position="32"/>
        <end position="35"/>
    </location>
</feature>
<dbReference type="RefSeq" id="WP_016481530.1">
    <property type="nucleotide sequence ID" value="NC_021487.1"/>
</dbReference>
<evidence type="ECO:0000256" key="9">
    <source>
        <dbReference type="PIRSR" id="PIRSR000077-4"/>
    </source>
</evidence>
<dbReference type="InterPro" id="IPR005746">
    <property type="entry name" value="Thioredoxin"/>
</dbReference>
<evidence type="ECO:0000256" key="3">
    <source>
        <dbReference type="ARBA" id="ARBA00022982"/>
    </source>
</evidence>
<accession>S0ES53</accession>
<keyword evidence="3" id="KW-0249">Electron transport</keyword>
<dbReference type="PIRSF" id="PIRSF000077">
    <property type="entry name" value="Thioredoxin"/>
    <property type="match status" value="1"/>
</dbReference>
<dbReference type="PANTHER" id="PTHR45663">
    <property type="entry name" value="GEO12009P1"/>
    <property type="match status" value="1"/>
</dbReference>
<evidence type="ECO:0000256" key="4">
    <source>
        <dbReference type="ARBA" id="ARBA00023157"/>
    </source>
</evidence>
<proteinExistence type="inferred from homology"/>
<evidence type="ECO:0000256" key="7">
    <source>
        <dbReference type="PIRNR" id="PIRNR000077"/>
    </source>
</evidence>
<dbReference type="PROSITE" id="PS51352">
    <property type="entry name" value="THIOREDOXIN_2"/>
    <property type="match status" value="1"/>
</dbReference>
<feature type="site" description="Contributes to redox potential value" evidence="8">
    <location>
        <position position="34"/>
    </location>
</feature>
<feature type="active site" description="Nucleophile" evidence="8">
    <location>
        <position position="35"/>
    </location>
</feature>
<keyword evidence="5 9" id="KW-0676">Redox-active center</keyword>
<organism evidence="11 12">
    <name type="scientific">Chthonomonas calidirosea (strain DSM 23976 / ICMP 18418 / T49)</name>
    <dbReference type="NCBI Taxonomy" id="1303518"/>
    <lineage>
        <taxon>Bacteria</taxon>
        <taxon>Bacillati</taxon>
        <taxon>Armatimonadota</taxon>
        <taxon>Chthonomonadia</taxon>
        <taxon>Chthonomonadales</taxon>
        <taxon>Chthonomonadaceae</taxon>
        <taxon>Chthonomonas</taxon>
    </lineage>
</organism>
<evidence type="ECO:0000313" key="12">
    <source>
        <dbReference type="Proteomes" id="UP000014227"/>
    </source>
</evidence>
<dbReference type="PATRIC" id="fig|1303518.3.peg.130"/>
<dbReference type="STRING" id="454171.CP488_01030"/>
<dbReference type="OrthoDB" id="9790390at2"/>
<evidence type="ECO:0000256" key="5">
    <source>
        <dbReference type="ARBA" id="ARBA00023284"/>
    </source>
</evidence>
<gene>
    <name evidence="11" type="ORF">CCALI_00127</name>
</gene>
<dbReference type="HOGENOM" id="CLU_090389_10_3_0"/>
<dbReference type="FunCoup" id="S0ES53">
    <property type="interactions" value="352"/>
</dbReference>
<evidence type="ECO:0000256" key="8">
    <source>
        <dbReference type="PIRSR" id="PIRSR000077-1"/>
    </source>
</evidence>
<dbReference type="InterPro" id="IPR013766">
    <property type="entry name" value="Thioredoxin_domain"/>
</dbReference>
<dbReference type="PRINTS" id="PR00421">
    <property type="entry name" value="THIOREDOXIN"/>
</dbReference>
<evidence type="ECO:0000313" key="11">
    <source>
        <dbReference type="EMBL" id="CCW33966.1"/>
    </source>
</evidence>
<keyword evidence="12" id="KW-1185">Reference proteome</keyword>
<keyword evidence="4 9" id="KW-1015">Disulfide bond</keyword>
<name>S0ES53_CHTCT</name>
<dbReference type="InterPro" id="IPR036249">
    <property type="entry name" value="Thioredoxin-like_sf"/>
</dbReference>
<sequence>MSHARPLTASDFEAEVINSNVPVVIDFWAEWCNPCRLIAPHVEALAQEYAGKAKVFKVNVDEEREIAEKYNILQIPTLLFFKNGKVVDQWIGTTTKETLARKLEALL</sequence>
<feature type="domain" description="Thioredoxin" evidence="10">
    <location>
        <begin position="3"/>
        <end position="107"/>
    </location>
</feature>
<dbReference type="PANTHER" id="PTHR45663:SF11">
    <property type="entry name" value="GEO12009P1"/>
    <property type="match status" value="1"/>
</dbReference>
<evidence type="ECO:0000256" key="6">
    <source>
        <dbReference type="NCBIfam" id="TIGR01068"/>
    </source>
</evidence>
<reference evidence="12" key="1">
    <citation type="submission" date="2013-03" db="EMBL/GenBank/DDBJ databases">
        <title>Genome sequence of Chthonomonas calidirosea, the first sequenced genome from the Armatimonadetes phylum (formally candidate division OP10).</title>
        <authorList>
            <person name="Lee K.C.Y."/>
            <person name="Morgan X.C."/>
            <person name="Dunfield P.F."/>
            <person name="Tamas I."/>
            <person name="Houghton K.M."/>
            <person name="Vyssotski M."/>
            <person name="Ryan J.L.J."/>
            <person name="Lagutin K."/>
            <person name="McDonald I.R."/>
            <person name="Stott M.B."/>
        </authorList>
    </citation>
    <scope>NUCLEOTIDE SEQUENCE [LARGE SCALE GENOMIC DNA]</scope>
    <source>
        <strain evidence="12">DSM 23976 / ICMP 18418 / T49</strain>
    </source>
</reference>
<dbReference type="Gene3D" id="3.40.30.10">
    <property type="entry name" value="Glutaredoxin"/>
    <property type="match status" value="1"/>
</dbReference>
<dbReference type="AlphaFoldDB" id="S0ES53"/>
<feature type="active site" description="Nucleophile" evidence="8">
    <location>
        <position position="32"/>
    </location>
</feature>
<evidence type="ECO:0000259" key="10">
    <source>
        <dbReference type="PROSITE" id="PS51352"/>
    </source>
</evidence>
<dbReference type="SUPFAM" id="SSF52833">
    <property type="entry name" value="Thioredoxin-like"/>
    <property type="match status" value="1"/>
</dbReference>
<dbReference type="Proteomes" id="UP000014227">
    <property type="component" value="Chromosome I"/>
</dbReference>
<dbReference type="eggNOG" id="COG3118">
    <property type="taxonomic scope" value="Bacteria"/>
</dbReference>
<dbReference type="GO" id="GO:0015035">
    <property type="term" value="F:protein-disulfide reductase activity"/>
    <property type="evidence" value="ECO:0007669"/>
    <property type="project" value="UniProtKB-UniRule"/>
</dbReference>
<feature type="site" description="Contributes to redox potential value" evidence="8">
    <location>
        <position position="33"/>
    </location>
</feature>
<dbReference type="FunFam" id="3.40.30.10:FF:000001">
    <property type="entry name" value="Thioredoxin"/>
    <property type="match status" value="1"/>
</dbReference>
<evidence type="ECO:0000256" key="2">
    <source>
        <dbReference type="ARBA" id="ARBA00022448"/>
    </source>
</evidence>
<keyword evidence="2" id="KW-0813">Transport</keyword>
<feature type="site" description="Deprotonates C-terminal active site Cys" evidence="8">
    <location>
        <position position="26"/>
    </location>
</feature>